<keyword evidence="6 10" id="KW-0521">NADP</keyword>
<comment type="similarity">
    <text evidence="11">Belongs to the dus family.</text>
</comment>
<comment type="function">
    <text evidence="9 10">Catalyzes the synthesis of 5,6-dihydrouridine (D), a modified base found in the D-loop of most tRNAs, via the reduction of the C5-C6 double bond in target uridines. Specifically modifies U20 and U20a in tRNAs.</text>
</comment>
<dbReference type="PANTHER" id="PTHR42907:SF1">
    <property type="entry name" value="FMN-LINKED OXIDOREDUCTASES SUPERFAMILY PROTEIN"/>
    <property type="match status" value="1"/>
</dbReference>
<keyword evidence="13" id="KW-0547">Nucleotide-binding</keyword>
<proteinExistence type="inferred from homology"/>
<evidence type="ECO:0000256" key="8">
    <source>
        <dbReference type="ARBA" id="ARBA00023002"/>
    </source>
</evidence>
<evidence type="ECO:0000256" key="2">
    <source>
        <dbReference type="ARBA" id="ARBA00022555"/>
    </source>
</evidence>
<protein>
    <recommendedName>
        <fullName evidence="10">tRNA-dihydrouridine(20/20a) synthase</fullName>
        <ecNumber evidence="10">1.3.1.91</ecNumber>
    </recommendedName>
    <alternativeName>
        <fullName evidence="10">U20-specific dihydrouridine synthase</fullName>
        <shortName evidence="10">U20-specific Dus</shortName>
    </alternativeName>
    <alternativeName>
        <fullName evidence="10">tRNA-dihydrouridine synthase A</fullName>
    </alternativeName>
</protein>
<organism evidence="15 16">
    <name type="scientific">Bowmanella dokdonensis</name>
    <dbReference type="NCBI Taxonomy" id="751969"/>
    <lineage>
        <taxon>Bacteria</taxon>
        <taxon>Pseudomonadati</taxon>
        <taxon>Pseudomonadota</taxon>
        <taxon>Gammaproteobacteria</taxon>
        <taxon>Alteromonadales</taxon>
        <taxon>Alteromonadaceae</taxon>
        <taxon>Bowmanella</taxon>
    </lineage>
</organism>
<dbReference type="InterPro" id="IPR001269">
    <property type="entry name" value="DUS_fam"/>
</dbReference>
<gene>
    <name evidence="10 15" type="primary">dusA</name>
    <name evidence="15" type="ORF">J0A66_19505</name>
</gene>
<feature type="site" description="Interacts with tRNA; defines subfamily-specific binding signature" evidence="10">
    <location>
        <position position="192"/>
    </location>
</feature>
<comment type="catalytic activity">
    <reaction evidence="10">
        <text>5,6-dihydrouridine(20a) in tRNA + NAD(+) = uridine(20a) in tRNA + NADH + H(+)</text>
        <dbReference type="Rhea" id="RHEA:53348"/>
        <dbReference type="Rhea" id="RHEA-COMP:13535"/>
        <dbReference type="Rhea" id="RHEA-COMP:13536"/>
        <dbReference type="ChEBI" id="CHEBI:15378"/>
        <dbReference type="ChEBI" id="CHEBI:57540"/>
        <dbReference type="ChEBI" id="CHEBI:57945"/>
        <dbReference type="ChEBI" id="CHEBI:65315"/>
        <dbReference type="ChEBI" id="CHEBI:74443"/>
    </reaction>
</comment>
<dbReference type="PROSITE" id="PS01136">
    <property type="entry name" value="UPF0034"/>
    <property type="match status" value="1"/>
</dbReference>
<dbReference type="SUPFAM" id="SSF51395">
    <property type="entry name" value="FMN-linked oxidoreductases"/>
    <property type="match status" value="1"/>
</dbReference>
<evidence type="ECO:0000256" key="11">
    <source>
        <dbReference type="PIRNR" id="PIRNR006621"/>
    </source>
</evidence>
<dbReference type="AlphaFoldDB" id="A0A939DSJ3"/>
<keyword evidence="3 10" id="KW-0285">Flavoprotein</keyword>
<dbReference type="PIRSF" id="PIRSF006621">
    <property type="entry name" value="Dus"/>
    <property type="match status" value="1"/>
</dbReference>
<feature type="binding site" evidence="10 13">
    <location>
        <begin position="220"/>
        <end position="222"/>
    </location>
    <ligand>
        <name>FMN</name>
        <dbReference type="ChEBI" id="CHEBI:58210"/>
    </ligand>
</feature>
<keyword evidence="8 10" id="KW-0560">Oxidoreductase</keyword>
<keyword evidence="16" id="KW-1185">Reference proteome</keyword>
<dbReference type="InterPro" id="IPR035587">
    <property type="entry name" value="DUS-like_FMN-bd"/>
</dbReference>
<evidence type="ECO:0000256" key="4">
    <source>
        <dbReference type="ARBA" id="ARBA00022643"/>
    </source>
</evidence>
<evidence type="ECO:0000313" key="16">
    <source>
        <dbReference type="Proteomes" id="UP000664654"/>
    </source>
</evidence>
<dbReference type="GO" id="GO:0000049">
    <property type="term" value="F:tRNA binding"/>
    <property type="evidence" value="ECO:0007669"/>
    <property type="project" value="UniProtKB-UniRule"/>
</dbReference>
<feature type="binding site" evidence="10 13">
    <location>
        <position position="148"/>
    </location>
    <ligand>
        <name>FMN</name>
        <dbReference type="ChEBI" id="CHEBI:58210"/>
    </ligand>
</feature>
<evidence type="ECO:0000256" key="12">
    <source>
        <dbReference type="PIRSR" id="PIRSR006621-1"/>
    </source>
</evidence>
<evidence type="ECO:0000256" key="13">
    <source>
        <dbReference type="PIRSR" id="PIRSR006621-2"/>
    </source>
</evidence>
<dbReference type="Proteomes" id="UP000664654">
    <property type="component" value="Unassembled WGS sequence"/>
</dbReference>
<evidence type="ECO:0000313" key="15">
    <source>
        <dbReference type="EMBL" id="MBN7827425.1"/>
    </source>
</evidence>
<dbReference type="InterPro" id="IPR004653">
    <property type="entry name" value="DusA"/>
</dbReference>
<comment type="catalytic activity">
    <reaction evidence="10">
        <text>5,6-dihydrouridine(20) in tRNA + NAD(+) = uridine(20) in tRNA + NADH + H(+)</text>
        <dbReference type="Rhea" id="RHEA:53340"/>
        <dbReference type="Rhea" id="RHEA-COMP:13533"/>
        <dbReference type="Rhea" id="RHEA-COMP:13534"/>
        <dbReference type="ChEBI" id="CHEBI:15378"/>
        <dbReference type="ChEBI" id="CHEBI:57540"/>
        <dbReference type="ChEBI" id="CHEBI:57945"/>
        <dbReference type="ChEBI" id="CHEBI:65315"/>
        <dbReference type="ChEBI" id="CHEBI:74443"/>
        <dbReference type="EC" id="1.3.1.91"/>
    </reaction>
</comment>
<dbReference type="NCBIfam" id="NF008774">
    <property type="entry name" value="PRK11815.1"/>
    <property type="match status" value="1"/>
</dbReference>
<evidence type="ECO:0000256" key="10">
    <source>
        <dbReference type="HAMAP-Rule" id="MF_02041"/>
    </source>
</evidence>
<dbReference type="EC" id="1.3.1.91" evidence="10"/>
<dbReference type="Pfam" id="PF01207">
    <property type="entry name" value="Dus"/>
    <property type="match status" value="1"/>
</dbReference>
<evidence type="ECO:0000256" key="6">
    <source>
        <dbReference type="ARBA" id="ARBA00022857"/>
    </source>
</evidence>
<comment type="similarity">
    <text evidence="10">Belongs to the Dus family. DusA subfamily.</text>
</comment>
<keyword evidence="4 10" id="KW-0288">FMN</keyword>
<dbReference type="GO" id="GO:0102264">
    <property type="term" value="F:tRNA-dihydrouridine20 synthase activity"/>
    <property type="evidence" value="ECO:0007669"/>
    <property type="project" value="UniProtKB-EC"/>
</dbReference>
<dbReference type="NCBIfam" id="TIGR00742">
    <property type="entry name" value="yjbN"/>
    <property type="match status" value="1"/>
</dbReference>
<dbReference type="HAMAP" id="MF_02041">
    <property type="entry name" value="DusA_subfam"/>
    <property type="match status" value="1"/>
</dbReference>
<reference evidence="15" key="1">
    <citation type="submission" date="2021-03" db="EMBL/GenBank/DDBJ databases">
        <title>novel species isolated from a fishpond in China.</title>
        <authorList>
            <person name="Lu H."/>
            <person name="Cai Z."/>
        </authorList>
    </citation>
    <scope>NUCLEOTIDE SEQUENCE</scope>
    <source>
        <strain evidence="15">JCM 30855</strain>
    </source>
</reference>
<feature type="site" description="Interacts with tRNA; defines subfamily-specific binding signature" evidence="10">
    <location>
        <position position="311"/>
    </location>
</feature>
<dbReference type="RefSeq" id="WP_206575538.1">
    <property type="nucleotide sequence ID" value="NZ_JAFKCV010000018.1"/>
</dbReference>
<dbReference type="InterPro" id="IPR018517">
    <property type="entry name" value="tRNA_hU_synthase_CS"/>
</dbReference>
<feature type="site" description="Interacts with tRNA" evidence="10">
    <location>
        <position position="106"/>
    </location>
</feature>
<feature type="site" description="Interacts with tRNA" evidence="10">
    <location>
        <position position="195"/>
    </location>
</feature>
<keyword evidence="5 10" id="KW-0819">tRNA processing</keyword>
<feature type="binding site" evidence="10">
    <location>
        <begin position="27"/>
        <end position="29"/>
    </location>
    <ligand>
        <name>FMN</name>
        <dbReference type="ChEBI" id="CHEBI:58210"/>
    </ligand>
</feature>
<comment type="caution">
    <text evidence="15">The sequence shown here is derived from an EMBL/GenBank/DDBJ whole genome shotgun (WGS) entry which is preliminary data.</text>
</comment>
<accession>A0A939DSJ3</accession>
<evidence type="ECO:0000256" key="1">
    <source>
        <dbReference type="ARBA" id="ARBA00001917"/>
    </source>
</evidence>
<evidence type="ECO:0000259" key="14">
    <source>
        <dbReference type="Pfam" id="PF01207"/>
    </source>
</evidence>
<feature type="active site" description="Proton donor" evidence="10 12">
    <location>
        <position position="109"/>
    </location>
</feature>
<name>A0A939DSJ3_9ALTE</name>
<feature type="site" description="Interacts with tRNA; defines subfamily-specific binding signature" evidence="10">
    <location>
        <position position="308"/>
    </location>
</feature>
<evidence type="ECO:0000256" key="9">
    <source>
        <dbReference type="ARBA" id="ARBA00058013"/>
    </source>
</evidence>
<dbReference type="Gene3D" id="3.20.20.70">
    <property type="entry name" value="Aldolase class I"/>
    <property type="match status" value="1"/>
</dbReference>
<sequence>MQSVVQAPASRPASLLSSFNRRISIAPMLDWTDRHYRYFMRRITRHALLYTEMVTTGAIIYGKGDYLGFHPEEHPLALQLGGSDPGAMAECALRAEALGYDEVNINVGCPSDRVKNGRFGACLMAEPATVADCVRAMRSAVNIPITVKCRIGIDDMDEYKHLDEFIQQVADGGCDTFIIHARKAWLQGLSPKENREIPPLMYDRVYLLKQQFPHLHVSINGGVKTLEEAALHLQQQDGVMIGREAYANPYLLARVDKLFFNDSRQVPSREEVVLQMLPYINEQVQQGARVWHIARHMLGLFQSQPGGRIWRRYLSQNGTRASDGSLLLDALEEMRKVRERDNSVELGENN</sequence>
<evidence type="ECO:0000256" key="5">
    <source>
        <dbReference type="ARBA" id="ARBA00022694"/>
    </source>
</evidence>
<dbReference type="EMBL" id="JAFKCV010000018">
    <property type="protein sequence ID" value="MBN7827425.1"/>
    <property type="molecule type" value="Genomic_DNA"/>
</dbReference>
<comment type="catalytic activity">
    <reaction evidence="10">
        <text>5,6-dihydrouridine(20) in tRNA + NADP(+) = uridine(20) in tRNA + NADPH + H(+)</text>
        <dbReference type="Rhea" id="RHEA:53336"/>
        <dbReference type="Rhea" id="RHEA-COMP:13533"/>
        <dbReference type="Rhea" id="RHEA-COMP:13534"/>
        <dbReference type="ChEBI" id="CHEBI:15378"/>
        <dbReference type="ChEBI" id="CHEBI:57783"/>
        <dbReference type="ChEBI" id="CHEBI:58349"/>
        <dbReference type="ChEBI" id="CHEBI:65315"/>
        <dbReference type="ChEBI" id="CHEBI:74443"/>
        <dbReference type="EC" id="1.3.1.91"/>
    </reaction>
</comment>
<keyword evidence="7 10" id="KW-0694">RNA-binding</keyword>
<dbReference type="GO" id="GO:0050660">
    <property type="term" value="F:flavin adenine dinucleotide binding"/>
    <property type="evidence" value="ECO:0007669"/>
    <property type="project" value="InterPro"/>
</dbReference>
<dbReference type="GO" id="GO:0010181">
    <property type="term" value="F:FMN binding"/>
    <property type="evidence" value="ECO:0007669"/>
    <property type="project" value="UniProtKB-UniRule"/>
</dbReference>
<evidence type="ECO:0000256" key="7">
    <source>
        <dbReference type="ARBA" id="ARBA00022884"/>
    </source>
</evidence>
<comment type="cofactor">
    <cofactor evidence="1 10 11 13">
        <name>FMN</name>
        <dbReference type="ChEBI" id="CHEBI:58210"/>
    </cofactor>
</comment>
<comment type="catalytic activity">
    <reaction evidence="10">
        <text>5,6-dihydrouridine(20a) in tRNA + NADP(+) = uridine(20a) in tRNA + NADPH + H(+)</text>
        <dbReference type="Rhea" id="RHEA:53344"/>
        <dbReference type="Rhea" id="RHEA-COMP:13535"/>
        <dbReference type="Rhea" id="RHEA-COMP:13536"/>
        <dbReference type="ChEBI" id="CHEBI:15378"/>
        <dbReference type="ChEBI" id="CHEBI:57783"/>
        <dbReference type="ChEBI" id="CHEBI:58349"/>
        <dbReference type="ChEBI" id="CHEBI:65315"/>
        <dbReference type="ChEBI" id="CHEBI:74443"/>
    </reaction>
</comment>
<dbReference type="InterPro" id="IPR013785">
    <property type="entry name" value="Aldolase_TIM"/>
</dbReference>
<feature type="binding site" evidence="10 13">
    <location>
        <position position="79"/>
    </location>
    <ligand>
        <name>FMN</name>
        <dbReference type="ChEBI" id="CHEBI:58210"/>
    </ligand>
</feature>
<dbReference type="FunFam" id="3.20.20.70:FF:000083">
    <property type="entry name" value="tRNA-dihydrouridine(20/20a) synthase"/>
    <property type="match status" value="1"/>
</dbReference>
<dbReference type="Gene3D" id="1.20.120.1460">
    <property type="match status" value="1"/>
</dbReference>
<feature type="domain" description="DUS-like FMN-binding" evidence="14">
    <location>
        <begin position="25"/>
        <end position="328"/>
    </location>
</feature>
<feature type="binding site" evidence="10 13">
    <location>
        <position position="180"/>
    </location>
    <ligand>
        <name>FMN</name>
        <dbReference type="ChEBI" id="CHEBI:58210"/>
    </ligand>
</feature>
<keyword evidence="2 10" id="KW-0820">tRNA-binding</keyword>
<dbReference type="CDD" id="cd02801">
    <property type="entry name" value="DUS_like_FMN"/>
    <property type="match status" value="1"/>
</dbReference>
<dbReference type="PANTHER" id="PTHR42907">
    <property type="entry name" value="FMN-LINKED OXIDOREDUCTASES SUPERFAMILY PROTEIN"/>
    <property type="match status" value="1"/>
</dbReference>
<evidence type="ECO:0000256" key="3">
    <source>
        <dbReference type="ARBA" id="ARBA00022630"/>
    </source>
</evidence>
<feature type="binding site" evidence="10 13">
    <location>
        <begin position="242"/>
        <end position="243"/>
    </location>
    <ligand>
        <name>FMN</name>
        <dbReference type="ChEBI" id="CHEBI:58210"/>
    </ligand>
</feature>